<organism evidence="3 4">
    <name type="scientific">Candidatus Sungbacteria bacterium GWC2_49_10</name>
    <dbReference type="NCBI Taxonomy" id="1802263"/>
    <lineage>
        <taxon>Bacteria</taxon>
        <taxon>Candidatus Sungiibacteriota</taxon>
    </lineage>
</organism>
<dbReference type="AlphaFoldDB" id="A0A1G2K3M6"/>
<keyword evidence="1" id="KW-0472">Membrane</keyword>
<feature type="transmembrane region" description="Helical" evidence="1">
    <location>
        <begin position="76"/>
        <end position="103"/>
    </location>
</feature>
<dbReference type="Pfam" id="PF18895">
    <property type="entry name" value="T4SS_pilin"/>
    <property type="match status" value="1"/>
</dbReference>
<feature type="chain" id="PRO_5009583350" evidence="2">
    <location>
        <begin position="24"/>
        <end position="112"/>
    </location>
</feature>
<protein>
    <submittedName>
        <fullName evidence="3">Uncharacterized protein</fullName>
    </submittedName>
</protein>
<evidence type="ECO:0000256" key="1">
    <source>
        <dbReference type="SAM" id="Phobius"/>
    </source>
</evidence>
<comment type="caution">
    <text evidence="3">The sequence shown here is derived from an EMBL/GenBank/DDBJ whole genome shotgun (WGS) entry which is preliminary data.</text>
</comment>
<gene>
    <name evidence="3" type="ORF">A2131_02545</name>
</gene>
<keyword evidence="2" id="KW-0732">Signal</keyword>
<dbReference type="EMBL" id="MHQB01000023">
    <property type="protein sequence ID" value="OGZ94029.1"/>
    <property type="molecule type" value="Genomic_DNA"/>
</dbReference>
<accession>A0A1G2K3M6</accession>
<sequence>MKRPLPAIVLGLIFTAYAAPAYAASKLNSILTSIINTFNTVIGILFIIATIIFFWGIIRYLASAGDEKAKTDARRLITWGIVGLAVMASAWGIAEILDAYFLIPFGGIRLGY</sequence>
<evidence type="ECO:0000313" key="3">
    <source>
        <dbReference type="EMBL" id="OGZ94029.1"/>
    </source>
</evidence>
<reference evidence="3 4" key="1">
    <citation type="journal article" date="2016" name="Nat. Commun.">
        <title>Thousands of microbial genomes shed light on interconnected biogeochemical processes in an aquifer system.</title>
        <authorList>
            <person name="Anantharaman K."/>
            <person name="Brown C.T."/>
            <person name="Hug L.A."/>
            <person name="Sharon I."/>
            <person name="Castelle C.J."/>
            <person name="Probst A.J."/>
            <person name="Thomas B.C."/>
            <person name="Singh A."/>
            <person name="Wilkins M.J."/>
            <person name="Karaoz U."/>
            <person name="Brodie E.L."/>
            <person name="Williams K.H."/>
            <person name="Hubbard S.S."/>
            <person name="Banfield J.F."/>
        </authorList>
    </citation>
    <scope>NUCLEOTIDE SEQUENCE [LARGE SCALE GENOMIC DNA]</scope>
</reference>
<name>A0A1G2K3M6_9BACT</name>
<feature type="transmembrane region" description="Helical" evidence="1">
    <location>
        <begin position="33"/>
        <end position="55"/>
    </location>
</feature>
<keyword evidence="1" id="KW-0812">Transmembrane</keyword>
<dbReference type="Proteomes" id="UP000177392">
    <property type="component" value="Unassembled WGS sequence"/>
</dbReference>
<dbReference type="InterPro" id="IPR043993">
    <property type="entry name" value="T4SS_pilin"/>
</dbReference>
<evidence type="ECO:0000256" key="2">
    <source>
        <dbReference type="SAM" id="SignalP"/>
    </source>
</evidence>
<feature type="signal peptide" evidence="2">
    <location>
        <begin position="1"/>
        <end position="23"/>
    </location>
</feature>
<proteinExistence type="predicted"/>
<keyword evidence="1" id="KW-1133">Transmembrane helix</keyword>
<evidence type="ECO:0000313" key="4">
    <source>
        <dbReference type="Proteomes" id="UP000177392"/>
    </source>
</evidence>